<dbReference type="SUPFAM" id="SSF46955">
    <property type="entry name" value="Putative DNA-binding domain"/>
    <property type="match status" value="1"/>
</dbReference>
<accession>A0ABM7SD96</accession>
<evidence type="ECO:0000256" key="1">
    <source>
        <dbReference type="ARBA" id="ARBA00023125"/>
    </source>
</evidence>
<keyword evidence="5" id="KW-1185">Reference proteome</keyword>
<reference evidence="4 5" key="1">
    <citation type="submission" date="2021-07" db="EMBL/GenBank/DDBJ databases">
        <title>Novel Helicobacter sp. Isolated from a dog.</title>
        <authorList>
            <person name="Rimbara E."/>
            <person name="Suzuki M."/>
        </authorList>
    </citation>
    <scope>NUCLEOTIDE SEQUENCE [LARGE SCALE GENOMIC DNA]</scope>
    <source>
        <strain evidence="5">NHP19-003</strain>
    </source>
</reference>
<gene>
    <name evidence="4" type="ORF">NHP190003_10460</name>
</gene>
<feature type="domain" description="HTH merR-type" evidence="3">
    <location>
        <begin position="2"/>
        <end position="71"/>
    </location>
</feature>
<dbReference type="PANTHER" id="PTHR30204">
    <property type="entry name" value="REDOX-CYCLING DRUG-SENSING TRANSCRIPTIONAL ACTIVATOR SOXR"/>
    <property type="match status" value="1"/>
</dbReference>
<sequence>MAFTIIEVERQTGIPSRKIRFWCDKGLFPFVQCDSNGVRYFSKSDIAWVEWVQCLRACNMPLAEIKNYINLSKQGLKSAPQRKGILQKQLQTLRAQLDTLQKAEQKIAHKITLYTQMIAEQKDFLNPLSPAYKGTPKK</sequence>
<dbReference type="EMBL" id="AP024814">
    <property type="protein sequence ID" value="BCZ17764.1"/>
    <property type="molecule type" value="Genomic_DNA"/>
</dbReference>
<dbReference type="InterPro" id="IPR009061">
    <property type="entry name" value="DNA-bd_dom_put_sf"/>
</dbReference>
<evidence type="ECO:0000259" key="3">
    <source>
        <dbReference type="PROSITE" id="PS50937"/>
    </source>
</evidence>
<proteinExistence type="predicted"/>
<dbReference type="PROSITE" id="PS50937">
    <property type="entry name" value="HTH_MERR_2"/>
    <property type="match status" value="1"/>
</dbReference>
<dbReference type="SMART" id="SM00422">
    <property type="entry name" value="HTH_MERR"/>
    <property type="match status" value="1"/>
</dbReference>
<dbReference type="Pfam" id="PF13411">
    <property type="entry name" value="MerR_1"/>
    <property type="match status" value="1"/>
</dbReference>
<dbReference type="PANTHER" id="PTHR30204:SF98">
    <property type="entry name" value="HTH-TYPE TRANSCRIPTIONAL REGULATOR ADHR"/>
    <property type="match status" value="1"/>
</dbReference>
<dbReference type="Proteomes" id="UP000826775">
    <property type="component" value="Chromosome"/>
</dbReference>
<feature type="coiled-coil region" evidence="2">
    <location>
        <begin position="83"/>
        <end position="110"/>
    </location>
</feature>
<dbReference type="RefSeq" id="WP_221279067.1">
    <property type="nucleotide sequence ID" value="NZ_AP024814.1"/>
</dbReference>
<dbReference type="InterPro" id="IPR047057">
    <property type="entry name" value="MerR_fam"/>
</dbReference>
<evidence type="ECO:0000256" key="2">
    <source>
        <dbReference type="SAM" id="Coils"/>
    </source>
</evidence>
<protein>
    <submittedName>
        <fullName evidence="4">Transcriptional regulator</fullName>
    </submittedName>
</protein>
<dbReference type="CDD" id="cd01109">
    <property type="entry name" value="HTH_YyaN"/>
    <property type="match status" value="1"/>
</dbReference>
<dbReference type="Gene3D" id="1.10.1660.10">
    <property type="match status" value="1"/>
</dbReference>
<keyword evidence="1" id="KW-0238">DNA-binding</keyword>
<dbReference type="InterPro" id="IPR000551">
    <property type="entry name" value="MerR-type_HTH_dom"/>
</dbReference>
<evidence type="ECO:0000313" key="5">
    <source>
        <dbReference type="Proteomes" id="UP000826775"/>
    </source>
</evidence>
<organism evidence="4 5">
    <name type="scientific">Helicobacter gastrocanis</name>
    <dbReference type="NCBI Taxonomy" id="2849641"/>
    <lineage>
        <taxon>Bacteria</taxon>
        <taxon>Pseudomonadati</taxon>
        <taxon>Campylobacterota</taxon>
        <taxon>Epsilonproteobacteria</taxon>
        <taxon>Campylobacterales</taxon>
        <taxon>Helicobacteraceae</taxon>
        <taxon>Helicobacter</taxon>
    </lineage>
</organism>
<keyword evidence="2" id="KW-0175">Coiled coil</keyword>
<evidence type="ECO:0000313" key="4">
    <source>
        <dbReference type="EMBL" id="BCZ17764.1"/>
    </source>
</evidence>
<name>A0ABM7SD96_9HELI</name>